<feature type="domain" description="CMP/dCMP-type deaminase" evidence="1">
    <location>
        <begin position="5"/>
        <end position="134"/>
    </location>
</feature>
<organism evidence="2 3">
    <name type="scientific">Lichenicoccus roseus</name>
    <dbReference type="NCBI Taxonomy" id="2683649"/>
    <lineage>
        <taxon>Bacteria</taxon>
        <taxon>Pseudomonadati</taxon>
        <taxon>Pseudomonadota</taxon>
        <taxon>Alphaproteobacteria</taxon>
        <taxon>Acetobacterales</taxon>
        <taxon>Acetobacteraceae</taxon>
        <taxon>Lichenicoccus</taxon>
    </lineage>
</organism>
<dbReference type="SUPFAM" id="SSF53927">
    <property type="entry name" value="Cytidine deaminase-like"/>
    <property type="match status" value="1"/>
</dbReference>
<dbReference type="PANTHER" id="PTHR11079">
    <property type="entry name" value="CYTOSINE DEAMINASE FAMILY MEMBER"/>
    <property type="match status" value="1"/>
</dbReference>
<dbReference type="InterPro" id="IPR016193">
    <property type="entry name" value="Cytidine_deaminase-like"/>
</dbReference>
<accession>A0A5R9J1J9</accession>
<sequence length="165" mass="17971">MTDDETSIAYMRRALALAEAGQGAPGSSPIGCVIVLDGRIVGEAHNEVGLRHDPTAHAEVVAIRRACESLGQDNLRGATLYSTLQPCGMCSMASIWTSITHIVYGARRQDVHRMYFEDRHLGVMDILHDAFRDDMSATGGVLADECAAYYYKPDDEPPSDEQANV</sequence>
<dbReference type="EMBL" id="VCDI01000006">
    <property type="protein sequence ID" value="TLU71525.1"/>
    <property type="molecule type" value="Genomic_DNA"/>
</dbReference>
<evidence type="ECO:0000313" key="3">
    <source>
        <dbReference type="Proteomes" id="UP000305654"/>
    </source>
</evidence>
<dbReference type="GO" id="GO:0003824">
    <property type="term" value="F:catalytic activity"/>
    <property type="evidence" value="ECO:0007669"/>
    <property type="project" value="InterPro"/>
</dbReference>
<evidence type="ECO:0000313" key="2">
    <source>
        <dbReference type="EMBL" id="TLU71525.1"/>
    </source>
</evidence>
<dbReference type="CDD" id="cd01285">
    <property type="entry name" value="nucleoside_deaminase"/>
    <property type="match status" value="1"/>
</dbReference>
<evidence type="ECO:0000259" key="1">
    <source>
        <dbReference type="PROSITE" id="PS51747"/>
    </source>
</evidence>
<dbReference type="PANTHER" id="PTHR11079:SF162">
    <property type="entry name" value="RIBOFLAVIN BIOSYNTHESIS PROTEIN PYRD, CHLOROPLASTIC"/>
    <property type="match status" value="1"/>
</dbReference>
<dbReference type="RefSeq" id="WP_138327163.1">
    <property type="nucleotide sequence ID" value="NZ_VCDI01000006.1"/>
</dbReference>
<dbReference type="OrthoDB" id="9802676at2"/>
<name>A0A5R9J1J9_9PROT</name>
<comment type="caution">
    <text evidence="2">The sequence shown here is derived from an EMBL/GenBank/DDBJ whole genome shotgun (WGS) entry which is preliminary data.</text>
</comment>
<dbReference type="InterPro" id="IPR002125">
    <property type="entry name" value="CMP_dCMP_dom"/>
</dbReference>
<proteinExistence type="predicted"/>
<reference evidence="2 3" key="1">
    <citation type="submission" date="2019-05" db="EMBL/GenBank/DDBJ databases">
        <authorList>
            <person name="Pankratov T."/>
            <person name="Grouzdev D."/>
        </authorList>
    </citation>
    <scope>NUCLEOTIDE SEQUENCE [LARGE SCALE GENOMIC DNA]</scope>
    <source>
        <strain evidence="2 3">KEBCLARHB70R</strain>
    </source>
</reference>
<keyword evidence="3" id="KW-1185">Reference proteome</keyword>
<protein>
    <submittedName>
        <fullName evidence="2">Nucleoside deaminase</fullName>
    </submittedName>
</protein>
<dbReference type="Gene3D" id="3.40.140.10">
    <property type="entry name" value="Cytidine Deaminase, domain 2"/>
    <property type="match status" value="1"/>
</dbReference>
<dbReference type="PROSITE" id="PS51747">
    <property type="entry name" value="CYT_DCMP_DEAMINASES_2"/>
    <property type="match status" value="1"/>
</dbReference>
<dbReference type="Pfam" id="PF00383">
    <property type="entry name" value="dCMP_cyt_deam_1"/>
    <property type="match status" value="1"/>
</dbReference>
<gene>
    <name evidence="2" type="ORF">FE263_16720</name>
</gene>
<dbReference type="Proteomes" id="UP000305654">
    <property type="component" value="Unassembled WGS sequence"/>
</dbReference>
<dbReference type="AlphaFoldDB" id="A0A5R9J1J9"/>